<feature type="non-terminal residue" evidence="2">
    <location>
        <position position="1"/>
    </location>
</feature>
<dbReference type="eggNOG" id="ENOG502S53C">
    <property type="taxonomic scope" value="Eukaryota"/>
</dbReference>
<dbReference type="KEGG" id="hir:HETIRDRAFT_24876"/>
<name>W4K504_HETIT</name>
<evidence type="ECO:0000313" key="2">
    <source>
        <dbReference type="EMBL" id="ETW80450.1"/>
    </source>
</evidence>
<dbReference type="EMBL" id="KI925459">
    <property type="protein sequence ID" value="ETW80450.1"/>
    <property type="molecule type" value="Genomic_DNA"/>
</dbReference>
<dbReference type="InterPro" id="IPR018543">
    <property type="entry name" value="Adhesion_FadA"/>
</dbReference>
<sequence length="310" mass="35247">LQMQVMRLERKLANSEGQVVELANLIRQTKDENSILLASLDDSTRQLAFYSNAWRDSLQDKFFMDEFDDIIGELFTAKSNMWRVQQTLCDASVATHRLTALDSDLHTLRTERDTVLSQLAIAVSSMEISKANEGALTKQLQALESKIQELQTSQEQALKKEREASQRMAVSVQKHKMAEDALRAEIEQLTSELTDAERYQEAYQSLIEEVEALAARNELAEDEAERLSKFNAEILGHNNPAQRVMYLDRIRRELAETKQALLTVTLDRDAVIAHGDSLQHELNMYKSIAVPSEFKPRTTITRVGRVPLVN</sequence>
<dbReference type="HOGENOM" id="CLU_733966_0_0_1"/>
<dbReference type="AlphaFoldDB" id="W4K504"/>
<accession>W4K504</accession>
<proteinExistence type="predicted"/>
<dbReference type="Proteomes" id="UP000030671">
    <property type="component" value="Unassembled WGS sequence"/>
</dbReference>
<dbReference type="Pfam" id="PF09403">
    <property type="entry name" value="FadA"/>
    <property type="match status" value="1"/>
</dbReference>
<feature type="coiled-coil region" evidence="1">
    <location>
        <begin position="133"/>
        <end position="230"/>
    </location>
</feature>
<keyword evidence="1" id="KW-0175">Coiled coil</keyword>
<keyword evidence="3" id="KW-1185">Reference proteome</keyword>
<evidence type="ECO:0000256" key="1">
    <source>
        <dbReference type="SAM" id="Coils"/>
    </source>
</evidence>
<organism evidence="2 3">
    <name type="scientific">Heterobasidion irregulare (strain TC 32-1)</name>
    <dbReference type="NCBI Taxonomy" id="747525"/>
    <lineage>
        <taxon>Eukaryota</taxon>
        <taxon>Fungi</taxon>
        <taxon>Dikarya</taxon>
        <taxon>Basidiomycota</taxon>
        <taxon>Agaricomycotina</taxon>
        <taxon>Agaricomycetes</taxon>
        <taxon>Russulales</taxon>
        <taxon>Bondarzewiaceae</taxon>
        <taxon>Heterobasidion</taxon>
        <taxon>Heterobasidion annosum species complex</taxon>
    </lineage>
</organism>
<protein>
    <submittedName>
        <fullName evidence="2">Uncharacterized protein</fullName>
    </submittedName>
</protein>
<dbReference type="OrthoDB" id="419631at2759"/>
<reference evidence="2 3" key="1">
    <citation type="journal article" date="2012" name="New Phytol.">
        <title>Insight into trade-off between wood decay and parasitism from the genome of a fungal forest pathogen.</title>
        <authorList>
            <person name="Olson A."/>
            <person name="Aerts A."/>
            <person name="Asiegbu F."/>
            <person name="Belbahri L."/>
            <person name="Bouzid O."/>
            <person name="Broberg A."/>
            <person name="Canback B."/>
            <person name="Coutinho P.M."/>
            <person name="Cullen D."/>
            <person name="Dalman K."/>
            <person name="Deflorio G."/>
            <person name="van Diepen L.T."/>
            <person name="Dunand C."/>
            <person name="Duplessis S."/>
            <person name="Durling M."/>
            <person name="Gonthier P."/>
            <person name="Grimwood J."/>
            <person name="Fossdal C.G."/>
            <person name="Hansson D."/>
            <person name="Henrissat B."/>
            <person name="Hietala A."/>
            <person name="Himmelstrand K."/>
            <person name="Hoffmeister D."/>
            <person name="Hogberg N."/>
            <person name="James T.Y."/>
            <person name="Karlsson M."/>
            <person name="Kohler A."/>
            <person name="Kues U."/>
            <person name="Lee Y.H."/>
            <person name="Lin Y.C."/>
            <person name="Lind M."/>
            <person name="Lindquist E."/>
            <person name="Lombard V."/>
            <person name="Lucas S."/>
            <person name="Lunden K."/>
            <person name="Morin E."/>
            <person name="Murat C."/>
            <person name="Park J."/>
            <person name="Raffaello T."/>
            <person name="Rouze P."/>
            <person name="Salamov A."/>
            <person name="Schmutz J."/>
            <person name="Solheim H."/>
            <person name="Stahlberg J."/>
            <person name="Velez H."/>
            <person name="de Vries R.P."/>
            <person name="Wiebenga A."/>
            <person name="Woodward S."/>
            <person name="Yakovlev I."/>
            <person name="Garbelotto M."/>
            <person name="Martin F."/>
            <person name="Grigoriev I.V."/>
            <person name="Stenlid J."/>
        </authorList>
    </citation>
    <scope>NUCLEOTIDE SEQUENCE [LARGE SCALE GENOMIC DNA]</scope>
    <source>
        <strain evidence="2 3">TC 32-1</strain>
    </source>
</reference>
<dbReference type="RefSeq" id="XP_009546883.1">
    <property type="nucleotide sequence ID" value="XM_009548588.1"/>
</dbReference>
<evidence type="ECO:0000313" key="3">
    <source>
        <dbReference type="Proteomes" id="UP000030671"/>
    </source>
</evidence>
<feature type="coiled-coil region" evidence="1">
    <location>
        <begin position="5"/>
        <end position="32"/>
    </location>
</feature>
<gene>
    <name evidence="2" type="ORF">HETIRDRAFT_24876</name>
</gene>
<dbReference type="GeneID" id="20669241"/>
<feature type="non-terminal residue" evidence="2">
    <location>
        <position position="310"/>
    </location>
</feature>
<dbReference type="InParanoid" id="W4K504"/>